<dbReference type="EMBL" id="JAENIG010000002">
    <property type="protein sequence ID" value="MBK1853936.1"/>
    <property type="molecule type" value="Genomic_DNA"/>
</dbReference>
<dbReference type="SUPFAM" id="SSF88946">
    <property type="entry name" value="Sigma2 domain of RNA polymerase sigma factors"/>
    <property type="match status" value="1"/>
</dbReference>
<dbReference type="AlphaFoldDB" id="A0AAE2S9R3"/>
<evidence type="ECO:0000259" key="8">
    <source>
        <dbReference type="Pfam" id="PF04542"/>
    </source>
</evidence>
<keyword evidence="4" id="KW-0731">Sigma factor</keyword>
<name>A0AAE2S9R3_9BACT</name>
<dbReference type="PANTHER" id="PTHR43133:SF8">
    <property type="entry name" value="RNA POLYMERASE SIGMA FACTOR HI_1459-RELATED"/>
    <property type="match status" value="1"/>
</dbReference>
<keyword evidence="6" id="KW-0804">Transcription</keyword>
<dbReference type="InterPro" id="IPR016032">
    <property type="entry name" value="Sig_transdc_resp-reg_C-effctor"/>
</dbReference>
<dbReference type="Gene3D" id="1.10.1740.10">
    <property type="match status" value="1"/>
</dbReference>
<dbReference type="PANTHER" id="PTHR43133">
    <property type="entry name" value="RNA POLYMERASE ECF-TYPE SIGMA FACTO"/>
    <property type="match status" value="1"/>
</dbReference>
<dbReference type="InterPro" id="IPR039425">
    <property type="entry name" value="RNA_pol_sigma-70-like"/>
</dbReference>
<proteinExistence type="inferred from homology"/>
<evidence type="ECO:0000256" key="7">
    <source>
        <dbReference type="ARBA" id="ARBA00024701"/>
    </source>
</evidence>
<evidence type="ECO:0000313" key="10">
    <source>
        <dbReference type="Proteomes" id="UP000634206"/>
    </source>
</evidence>
<evidence type="ECO:0000256" key="4">
    <source>
        <dbReference type="ARBA" id="ARBA00023082"/>
    </source>
</evidence>
<dbReference type="InterPro" id="IPR014284">
    <property type="entry name" value="RNA_pol_sigma-70_dom"/>
</dbReference>
<comment type="similarity">
    <text evidence="1">Belongs to the sigma-70 factor family.</text>
</comment>
<dbReference type="SUPFAM" id="SSF46894">
    <property type="entry name" value="C-terminal effector domain of the bipartite response regulators"/>
    <property type="match status" value="1"/>
</dbReference>
<organism evidence="9 10">
    <name type="scientific">Oceaniferula flava</name>
    <dbReference type="NCBI Taxonomy" id="2800421"/>
    <lineage>
        <taxon>Bacteria</taxon>
        <taxon>Pseudomonadati</taxon>
        <taxon>Verrucomicrobiota</taxon>
        <taxon>Verrucomicrobiia</taxon>
        <taxon>Verrucomicrobiales</taxon>
        <taxon>Verrucomicrobiaceae</taxon>
        <taxon>Oceaniferula</taxon>
    </lineage>
</organism>
<evidence type="ECO:0000256" key="1">
    <source>
        <dbReference type="ARBA" id="ARBA00007788"/>
    </source>
</evidence>
<dbReference type="InterPro" id="IPR007627">
    <property type="entry name" value="RNA_pol_sigma70_r2"/>
</dbReference>
<evidence type="ECO:0000256" key="3">
    <source>
        <dbReference type="ARBA" id="ARBA00023015"/>
    </source>
</evidence>
<dbReference type="Pfam" id="PF04542">
    <property type="entry name" value="Sigma70_r2"/>
    <property type="match status" value="1"/>
</dbReference>
<dbReference type="NCBIfam" id="TIGR02937">
    <property type="entry name" value="sigma70-ECF"/>
    <property type="match status" value="1"/>
</dbReference>
<keyword evidence="5" id="KW-0238">DNA-binding</keyword>
<keyword evidence="3" id="KW-0805">Transcription regulation</keyword>
<dbReference type="GO" id="GO:0003677">
    <property type="term" value="F:DNA binding"/>
    <property type="evidence" value="ECO:0007669"/>
    <property type="project" value="UniProtKB-KW"/>
</dbReference>
<accession>A0AAE2S9R3</accession>
<reference evidence="9" key="1">
    <citation type="submission" date="2021-01" db="EMBL/GenBank/DDBJ databases">
        <title>Modified the classification status of verrucomicrobia.</title>
        <authorList>
            <person name="Feng X."/>
        </authorList>
    </citation>
    <scope>NUCLEOTIDE SEQUENCE</scope>
    <source>
        <strain evidence="9">5K15</strain>
    </source>
</reference>
<comment type="caution">
    <text evidence="9">The sequence shown here is derived from an EMBL/GenBank/DDBJ whole genome shotgun (WGS) entry which is preliminary data.</text>
</comment>
<feature type="domain" description="RNA polymerase sigma-70 region 2" evidence="8">
    <location>
        <begin position="43"/>
        <end position="109"/>
    </location>
</feature>
<evidence type="ECO:0000313" key="9">
    <source>
        <dbReference type="EMBL" id="MBK1853936.1"/>
    </source>
</evidence>
<dbReference type="InterPro" id="IPR013325">
    <property type="entry name" value="RNA_pol_sigma_r2"/>
</dbReference>
<dbReference type="GO" id="GO:0006352">
    <property type="term" value="P:DNA-templated transcription initiation"/>
    <property type="evidence" value="ECO:0007669"/>
    <property type="project" value="InterPro"/>
</dbReference>
<evidence type="ECO:0000256" key="2">
    <source>
        <dbReference type="ARBA" id="ARBA00021245"/>
    </source>
</evidence>
<evidence type="ECO:0000256" key="6">
    <source>
        <dbReference type="ARBA" id="ARBA00023163"/>
    </source>
</evidence>
<sequence>MHSEPAAQSTLHSVDALRTRVSLLQRASDGSDHLAWEELLKFYSPFIAKVLQSMGFRGADLDDARQQVSLALWKGLQSYDRDPDRAKFRTWFARLIKNTAINQIRSNQRKPSGPSLDDEHKEVALELSDDPELDQRVEQEWQEYVVDLAMERATAVFSGNAVEVFRLSLAGKSVEDISAELGIKVNTVYILKHRVKAVLLKEIQKLKNDLESFGHVPAA</sequence>
<dbReference type="GO" id="GO:0016987">
    <property type="term" value="F:sigma factor activity"/>
    <property type="evidence" value="ECO:0007669"/>
    <property type="project" value="UniProtKB-KW"/>
</dbReference>
<protein>
    <recommendedName>
        <fullName evidence="2">RNA polymerase sigma factor SigS</fullName>
    </recommendedName>
</protein>
<gene>
    <name evidence="9" type="ORF">JIN83_03120</name>
</gene>
<dbReference type="RefSeq" id="WP_309488544.1">
    <property type="nucleotide sequence ID" value="NZ_JAENIG010000002.1"/>
</dbReference>
<keyword evidence="10" id="KW-1185">Reference proteome</keyword>
<dbReference type="Proteomes" id="UP000634206">
    <property type="component" value="Unassembled WGS sequence"/>
</dbReference>
<comment type="function">
    <text evidence="7">Sigma factors are initiation factors that promote the attachment of RNA polymerase to specific initiation sites and are then released. Sigma-S contributes to the protection against external stress, thus playing a role in cellular fitness and survival.</text>
</comment>
<evidence type="ECO:0000256" key="5">
    <source>
        <dbReference type="ARBA" id="ARBA00023125"/>
    </source>
</evidence>